<proteinExistence type="predicted"/>
<name>A0AAN9UAW6_9PEZI</name>
<organism evidence="3 4">
    <name type="scientific">Diatrype stigma</name>
    <dbReference type="NCBI Taxonomy" id="117547"/>
    <lineage>
        <taxon>Eukaryota</taxon>
        <taxon>Fungi</taxon>
        <taxon>Dikarya</taxon>
        <taxon>Ascomycota</taxon>
        <taxon>Pezizomycotina</taxon>
        <taxon>Sordariomycetes</taxon>
        <taxon>Xylariomycetidae</taxon>
        <taxon>Xylariales</taxon>
        <taxon>Diatrypaceae</taxon>
        <taxon>Diatrype</taxon>
    </lineage>
</organism>
<comment type="caution">
    <text evidence="3">The sequence shown here is derived from an EMBL/GenBank/DDBJ whole genome shotgun (WGS) entry which is preliminary data.</text>
</comment>
<evidence type="ECO:0008006" key="5">
    <source>
        <dbReference type="Google" id="ProtNLM"/>
    </source>
</evidence>
<accession>A0AAN9UAW6</accession>
<keyword evidence="2" id="KW-0812">Transmembrane</keyword>
<keyword evidence="2" id="KW-0472">Membrane</keyword>
<evidence type="ECO:0000313" key="3">
    <source>
        <dbReference type="EMBL" id="KAK7744750.1"/>
    </source>
</evidence>
<gene>
    <name evidence="3" type="ORF">SLS62_010052</name>
</gene>
<evidence type="ECO:0000256" key="2">
    <source>
        <dbReference type="SAM" id="Phobius"/>
    </source>
</evidence>
<feature type="transmembrane region" description="Helical" evidence="2">
    <location>
        <begin position="286"/>
        <end position="306"/>
    </location>
</feature>
<sequence>MFGTHSTRYHHQYRHQSPEVQWYNRSPHNAMYRPFGAFSASPSPSPSPPGSPYSASASASASSSGSSSGSRFLPGAAGSSFCPTAYSRSAERQRRLGPPTCWSASSGSSPPPYIPTPEEVQREADEAAWEAEEQSYYYYMEPGPRYPSNLMRGGREAWAGRLHEERMQREWEAEQRRLEREQQGHGFGSRGRALLGAIRRCFSWPFSAAFGSRRAETGAGVDYHASAEADTNSDAGPGSDASTSGWGYSCSYDYGWADDDEEEPKPRATPIEPLAKVYLRRLGKKLQLVALWLVLLLFVLAFMWALETVLTEVVETVVEAVLGGINGTEEDSEIVYVLVENYRSWCVASCRAGTE</sequence>
<keyword evidence="4" id="KW-1185">Reference proteome</keyword>
<dbReference type="EMBL" id="JAKJXP020000116">
    <property type="protein sequence ID" value="KAK7744750.1"/>
    <property type="molecule type" value="Genomic_DNA"/>
</dbReference>
<evidence type="ECO:0000313" key="4">
    <source>
        <dbReference type="Proteomes" id="UP001320420"/>
    </source>
</evidence>
<dbReference type="Proteomes" id="UP001320420">
    <property type="component" value="Unassembled WGS sequence"/>
</dbReference>
<dbReference type="AlphaFoldDB" id="A0AAN9UAW6"/>
<evidence type="ECO:0000256" key="1">
    <source>
        <dbReference type="SAM" id="MobiDB-lite"/>
    </source>
</evidence>
<reference evidence="3 4" key="1">
    <citation type="submission" date="2024-02" db="EMBL/GenBank/DDBJ databases">
        <title>De novo assembly and annotation of 12 fungi associated with fruit tree decline syndrome in Ontario, Canada.</title>
        <authorList>
            <person name="Sulman M."/>
            <person name="Ellouze W."/>
            <person name="Ilyukhin E."/>
        </authorList>
    </citation>
    <scope>NUCLEOTIDE SEQUENCE [LARGE SCALE GENOMIC DNA]</scope>
    <source>
        <strain evidence="3 4">M11/M66-122</strain>
    </source>
</reference>
<feature type="region of interest" description="Disordered" evidence="1">
    <location>
        <begin position="90"/>
        <end position="119"/>
    </location>
</feature>
<feature type="region of interest" description="Disordered" evidence="1">
    <location>
        <begin position="36"/>
        <end position="74"/>
    </location>
</feature>
<keyword evidence="2" id="KW-1133">Transmembrane helix</keyword>
<feature type="compositionally biased region" description="Low complexity" evidence="1">
    <location>
        <begin position="52"/>
        <end position="70"/>
    </location>
</feature>
<protein>
    <recommendedName>
        <fullName evidence="5">Transmembrane protein</fullName>
    </recommendedName>
</protein>